<dbReference type="GO" id="GO:0006355">
    <property type="term" value="P:regulation of DNA-templated transcription"/>
    <property type="evidence" value="ECO:0007669"/>
    <property type="project" value="InterPro"/>
</dbReference>
<dbReference type="Pfam" id="PF14444">
    <property type="entry name" value="S1-like"/>
    <property type="match status" value="1"/>
</dbReference>
<keyword evidence="6" id="KW-1185">Reference proteome</keyword>
<gene>
    <name evidence="5" type="primary">CCAR1</name>
    <name evidence="5" type="ORF">Anas_02831</name>
</gene>
<dbReference type="GO" id="GO:0005737">
    <property type="term" value="C:cytoplasm"/>
    <property type="evidence" value="ECO:0007669"/>
    <property type="project" value="UniProtKB-SubCell"/>
</dbReference>
<feature type="domain" description="S1-like RNA binding" evidence="4">
    <location>
        <begin position="222"/>
        <end position="279"/>
    </location>
</feature>
<comment type="caution">
    <text evidence="5">The sequence shown here is derived from an EMBL/GenBank/DDBJ whole genome shotgun (WGS) entry which is preliminary data.</text>
</comment>
<proteinExistence type="predicted"/>
<dbReference type="GO" id="GO:0005634">
    <property type="term" value="C:nucleus"/>
    <property type="evidence" value="ECO:0007669"/>
    <property type="project" value="TreeGrafter"/>
</dbReference>
<organism evidence="5 6">
    <name type="scientific">Armadillidium nasatum</name>
    <dbReference type="NCBI Taxonomy" id="96803"/>
    <lineage>
        <taxon>Eukaryota</taxon>
        <taxon>Metazoa</taxon>
        <taxon>Ecdysozoa</taxon>
        <taxon>Arthropoda</taxon>
        <taxon>Crustacea</taxon>
        <taxon>Multicrustacea</taxon>
        <taxon>Malacostraca</taxon>
        <taxon>Eumalacostraca</taxon>
        <taxon>Peracarida</taxon>
        <taxon>Isopoda</taxon>
        <taxon>Oniscidea</taxon>
        <taxon>Crinocheta</taxon>
        <taxon>Armadillidiidae</taxon>
        <taxon>Armadillidium</taxon>
    </lineage>
</organism>
<dbReference type="Proteomes" id="UP000326759">
    <property type="component" value="Unassembled WGS sequence"/>
</dbReference>
<dbReference type="OrthoDB" id="21006at2759"/>
<reference evidence="5 6" key="1">
    <citation type="journal article" date="2019" name="PLoS Biol.">
        <title>Sex chromosomes control vertical transmission of feminizing Wolbachia symbionts in an isopod.</title>
        <authorList>
            <person name="Becking T."/>
            <person name="Chebbi M.A."/>
            <person name="Giraud I."/>
            <person name="Moumen B."/>
            <person name="Laverre T."/>
            <person name="Caubet Y."/>
            <person name="Peccoud J."/>
            <person name="Gilbert C."/>
            <person name="Cordaux R."/>
        </authorList>
    </citation>
    <scope>NUCLEOTIDE SEQUENCE [LARGE SCALE GENOMIC DNA]</scope>
    <source>
        <strain evidence="5">ANa2</strain>
        <tissue evidence="5">Whole body excluding digestive tract and cuticle</tissue>
    </source>
</reference>
<feature type="compositionally biased region" description="Polar residues" evidence="3">
    <location>
        <begin position="18"/>
        <end position="30"/>
    </location>
</feature>
<feature type="region of interest" description="Disordered" evidence="3">
    <location>
        <begin position="1"/>
        <end position="91"/>
    </location>
</feature>
<dbReference type="GO" id="GO:0051301">
    <property type="term" value="P:cell division"/>
    <property type="evidence" value="ECO:0007669"/>
    <property type="project" value="UniProtKB-KW"/>
</dbReference>
<feature type="region of interest" description="Disordered" evidence="3">
    <location>
        <begin position="284"/>
        <end position="358"/>
    </location>
</feature>
<accession>A0A5N5TPU3</accession>
<keyword evidence="5" id="KW-0132">Cell division</keyword>
<evidence type="ECO:0000313" key="6">
    <source>
        <dbReference type="Proteomes" id="UP000326759"/>
    </source>
</evidence>
<dbReference type="PANTHER" id="PTHR14304">
    <property type="entry name" value="CELL DIVISION CYCLE AND APOPTOSIS REGULATOR PROTEIN"/>
    <property type="match status" value="1"/>
</dbReference>
<evidence type="ECO:0000313" key="5">
    <source>
        <dbReference type="EMBL" id="KAB7508121.1"/>
    </source>
</evidence>
<sequence>MIYGMAQFGGKVPPPWQTRPQSTPIQNSLLGQHPASAGPIPNQQIVIGSAPQTPQYAPVQQSMIQPPGLGGLQSIPQPSIPQPHLAQHNLPQPICSSNLAQAGQPSIAQVSLPQPICQGSSSLMGQPPLSTQNLPATNLVSHSQLVPSQMQQIQPQVTTVAYPTPRALAPPGSFSSQGAPVNLAGNLNNSTMQSAAIVAAGGPPSGTGVTNSGTGSQPPQKQRVFTGVITKLCADFGFVDEDVFFQTSCVKGPAPKVSDRVLVEASYNSNMPFKWNANRVQVIPGPINSSDSQNSSAFPCRSSLGQRPRSPRRDRREDNKRGSRDRPDREDKDKELKRESRKRSRSRDRSRSPLRRRARLIPRYNVQVPKIMLHMKEANVLELRKRYFQPICSI</sequence>
<dbReference type="AlphaFoldDB" id="A0A5N5TPU3"/>
<name>A0A5N5TPU3_9CRUS</name>
<dbReference type="InterPro" id="IPR025223">
    <property type="entry name" value="S1-like_RNA-bd_dom"/>
</dbReference>
<evidence type="ECO:0000259" key="4">
    <source>
        <dbReference type="Pfam" id="PF14444"/>
    </source>
</evidence>
<evidence type="ECO:0000256" key="2">
    <source>
        <dbReference type="ARBA" id="ARBA00022490"/>
    </source>
</evidence>
<comment type="subcellular location">
    <subcellularLocation>
        <location evidence="1">Cytoplasm</location>
    </subcellularLocation>
</comment>
<dbReference type="PANTHER" id="PTHR14304:SF11">
    <property type="entry name" value="SAP DOMAIN-CONTAINING PROTEIN"/>
    <property type="match status" value="1"/>
</dbReference>
<evidence type="ECO:0000256" key="1">
    <source>
        <dbReference type="ARBA" id="ARBA00004496"/>
    </source>
</evidence>
<keyword evidence="5" id="KW-0131">Cell cycle</keyword>
<feature type="compositionally biased region" description="Basic and acidic residues" evidence="3">
    <location>
        <begin position="314"/>
        <end position="338"/>
    </location>
</feature>
<protein>
    <submittedName>
        <fullName evidence="5">Cell division cycle and apoptosis regulator protein 1</fullName>
    </submittedName>
</protein>
<keyword evidence="2" id="KW-0963">Cytoplasm</keyword>
<feature type="compositionally biased region" description="Polar residues" evidence="3">
    <location>
        <begin position="41"/>
        <end position="64"/>
    </location>
</feature>
<feature type="compositionally biased region" description="Polar residues" evidence="3">
    <location>
        <begin position="287"/>
        <end position="297"/>
    </location>
</feature>
<dbReference type="InterPro" id="IPR025224">
    <property type="entry name" value="CCAR1/CCAR2"/>
</dbReference>
<evidence type="ECO:0000256" key="3">
    <source>
        <dbReference type="SAM" id="MobiDB-lite"/>
    </source>
</evidence>
<dbReference type="EMBL" id="SEYY01000055">
    <property type="protein sequence ID" value="KAB7508121.1"/>
    <property type="molecule type" value="Genomic_DNA"/>
</dbReference>
<feature type="compositionally biased region" description="Basic residues" evidence="3">
    <location>
        <begin position="339"/>
        <end position="358"/>
    </location>
</feature>